<sequence>MKRFGNAILFQIVWFICVLAGSVWALVATIVYLLIHDRYFMHTRRELRLLVLFLGLGVLIDGTLFQIGLFSMTATSTGDNLLPPVWLLCLWISVGTLFAHSLSMLRSRYLLIALMGMIGPPLSYIAGAKLSGITLAEPIFLTLSVVALIWALILPLGMWFGERWTIFSEESENG</sequence>
<organism evidence="3 4">
    <name type="scientific">Marinomonas foliarum</name>
    <dbReference type="NCBI Taxonomy" id="491950"/>
    <lineage>
        <taxon>Bacteria</taxon>
        <taxon>Pseudomonadati</taxon>
        <taxon>Pseudomonadota</taxon>
        <taxon>Gammaproteobacteria</taxon>
        <taxon>Oceanospirillales</taxon>
        <taxon>Oceanospirillaceae</taxon>
        <taxon>Marinomonas</taxon>
    </lineage>
</organism>
<dbReference type="EMBL" id="QPJQ01000009">
    <property type="protein sequence ID" value="RCX06674.1"/>
    <property type="molecule type" value="Genomic_DNA"/>
</dbReference>
<dbReference type="Proteomes" id="UP000644167">
    <property type="component" value="Chromosome"/>
</dbReference>
<dbReference type="RefSeq" id="WP_114411534.1">
    <property type="nucleotide sequence ID" value="NZ_CP070273.1"/>
</dbReference>
<gene>
    <name evidence="3" type="ORF">DFP77_10970</name>
    <name evidence="2" type="ORF">JSY38_07690</name>
</gene>
<dbReference type="InterPro" id="IPR021306">
    <property type="entry name" value="DUF2878"/>
</dbReference>
<evidence type="ECO:0000313" key="2">
    <source>
        <dbReference type="EMBL" id="QRV25381.1"/>
    </source>
</evidence>
<accession>A0A369AGW0</accession>
<reference evidence="3 4" key="1">
    <citation type="submission" date="2018-07" db="EMBL/GenBank/DDBJ databases">
        <title>Genomic Encyclopedia of Type Strains, Phase III (KMG-III): the genomes of soil and plant-associated and newly described type strains.</title>
        <authorList>
            <person name="Whitman W."/>
        </authorList>
    </citation>
    <scope>NUCLEOTIDE SEQUENCE [LARGE SCALE GENOMIC DNA]</scope>
    <source>
        <strain evidence="3 4">CECT 7731</strain>
    </source>
</reference>
<keyword evidence="1" id="KW-0812">Transmembrane</keyword>
<evidence type="ECO:0000313" key="5">
    <source>
        <dbReference type="Proteomes" id="UP000644167"/>
    </source>
</evidence>
<keyword evidence="1" id="KW-1133">Transmembrane helix</keyword>
<dbReference type="Proteomes" id="UP000253506">
    <property type="component" value="Unassembled WGS sequence"/>
</dbReference>
<feature type="transmembrane region" description="Helical" evidence="1">
    <location>
        <begin position="139"/>
        <end position="160"/>
    </location>
</feature>
<evidence type="ECO:0000313" key="4">
    <source>
        <dbReference type="Proteomes" id="UP000253506"/>
    </source>
</evidence>
<keyword evidence="5" id="KW-1185">Reference proteome</keyword>
<dbReference type="Pfam" id="PF11086">
    <property type="entry name" value="DUF2878"/>
    <property type="match status" value="1"/>
</dbReference>
<keyword evidence="1" id="KW-0472">Membrane</keyword>
<dbReference type="EMBL" id="CP070273">
    <property type="protein sequence ID" value="QRV25381.1"/>
    <property type="molecule type" value="Genomic_DNA"/>
</dbReference>
<dbReference type="OrthoDB" id="21939at2"/>
<protein>
    <submittedName>
        <fullName evidence="2">DUF2878 domain-containing protein</fullName>
    </submittedName>
    <submittedName>
        <fullName evidence="3">Uncharacterized protein DUF2878</fullName>
    </submittedName>
</protein>
<feature type="transmembrane region" description="Helical" evidence="1">
    <location>
        <begin position="81"/>
        <end position="102"/>
    </location>
</feature>
<feature type="transmembrane region" description="Helical" evidence="1">
    <location>
        <begin position="109"/>
        <end position="127"/>
    </location>
</feature>
<feature type="transmembrane region" description="Helical" evidence="1">
    <location>
        <begin position="12"/>
        <end position="35"/>
    </location>
</feature>
<name>A0A369AGW0_9GAMM</name>
<proteinExistence type="predicted"/>
<evidence type="ECO:0000313" key="3">
    <source>
        <dbReference type="EMBL" id="RCX06674.1"/>
    </source>
</evidence>
<evidence type="ECO:0000256" key="1">
    <source>
        <dbReference type="SAM" id="Phobius"/>
    </source>
</evidence>
<reference evidence="2 5" key="2">
    <citation type="submission" date="2021-02" db="EMBL/GenBank/DDBJ databases">
        <title>The genome of Marinomonas foliarum JZW.</title>
        <authorList>
            <person name="Sun M."/>
        </authorList>
    </citation>
    <scope>NUCLEOTIDE SEQUENCE [LARGE SCALE GENOMIC DNA]</scope>
    <source>
        <strain evidence="2 5">JZW</strain>
    </source>
</reference>
<feature type="transmembrane region" description="Helical" evidence="1">
    <location>
        <begin position="47"/>
        <end position="69"/>
    </location>
</feature>
<dbReference type="AlphaFoldDB" id="A0A369AGW0"/>